<dbReference type="EMBL" id="BGPR01230262">
    <property type="protein sequence ID" value="GBL72700.1"/>
    <property type="molecule type" value="Genomic_DNA"/>
</dbReference>
<reference evidence="3 5" key="1">
    <citation type="journal article" date="2019" name="Sci. Rep.">
        <title>Orb-weaving spider Araneus ventricosus genome elucidates the spidroin gene catalogue.</title>
        <authorList>
            <person name="Kono N."/>
            <person name="Nakamura H."/>
            <person name="Ohtoshi R."/>
            <person name="Moran D.A.P."/>
            <person name="Shinohara A."/>
            <person name="Yoshida Y."/>
            <person name="Fujiwara M."/>
            <person name="Mori M."/>
            <person name="Tomita M."/>
            <person name="Arakawa K."/>
        </authorList>
    </citation>
    <scope>NUCLEOTIDE SEQUENCE [LARGE SCALE GENOMIC DNA]</scope>
</reference>
<dbReference type="AlphaFoldDB" id="A0A4Y1ZZ78"/>
<organism evidence="3 5">
    <name type="scientific">Araneus ventricosus</name>
    <name type="common">Orbweaver spider</name>
    <name type="synonym">Epeira ventricosa</name>
    <dbReference type="NCBI Taxonomy" id="182803"/>
    <lineage>
        <taxon>Eukaryota</taxon>
        <taxon>Metazoa</taxon>
        <taxon>Ecdysozoa</taxon>
        <taxon>Arthropoda</taxon>
        <taxon>Chelicerata</taxon>
        <taxon>Arachnida</taxon>
        <taxon>Araneae</taxon>
        <taxon>Araneomorphae</taxon>
        <taxon>Entelegynae</taxon>
        <taxon>Araneoidea</taxon>
        <taxon>Araneidae</taxon>
        <taxon>Araneus</taxon>
    </lineage>
</organism>
<evidence type="ECO:0000259" key="2">
    <source>
        <dbReference type="Pfam" id="PF14529"/>
    </source>
</evidence>
<dbReference type="EMBL" id="BGPR01230278">
    <property type="protein sequence ID" value="GBL72766.1"/>
    <property type="molecule type" value="Genomic_DNA"/>
</dbReference>
<dbReference type="SUPFAM" id="SSF56219">
    <property type="entry name" value="DNase I-like"/>
    <property type="match status" value="1"/>
</dbReference>
<dbReference type="Pfam" id="PF14529">
    <property type="entry name" value="Exo_endo_phos_2"/>
    <property type="match status" value="1"/>
</dbReference>
<dbReference type="InterPro" id="IPR036691">
    <property type="entry name" value="Endo/exonu/phosph_ase_sf"/>
</dbReference>
<dbReference type="Gene3D" id="3.60.10.10">
    <property type="entry name" value="Endonuclease/exonuclease/phosphatase"/>
    <property type="match status" value="1"/>
</dbReference>
<dbReference type="InterPro" id="IPR005135">
    <property type="entry name" value="Endo/exonuclease/phosphatase"/>
</dbReference>
<evidence type="ECO:0000313" key="3">
    <source>
        <dbReference type="EMBL" id="GBL72700.1"/>
    </source>
</evidence>
<accession>A0A4Y1ZZ78</accession>
<feature type="compositionally biased region" description="Polar residues" evidence="1">
    <location>
        <begin position="11"/>
        <end position="27"/>
    </location>
</feature>
<proteinExistence type="predicted"/>
<evidence type="ECO:0000256" key="1">
    <source>
        <dbReference type="SAM" id="MobiDB-lite"/>
    </source>
</evidence>
<dbReference type="OrthoDB" id="6505565at2759"/>
<sequence>TKAQPLEQINEAIQTSPSTSRMTQNNASKSFAEALKGNLPKQRPSAILLYPKEKDSFEGPLREFLSEEVPSTHSIFKNVRKLKNIKNNGIAVIVNNKLQQQEFLEELQNIHSIKTKVSPILPAVKHPSAILYNIPNNVNEEEIQKELKTVTHQESNLKVRFKFKGRDENSTNWVFETPENKIEGLPSYWRSWLSKNNKAGTIALPTCNSPIFLFSSNEILAIKIQANSNPLTIISSYSSPYSAIEHNRNETTHLIHSLEEDFLLGADLNAHSQSWGYANTDTRGEKVSDFISSFNGHILNTKDAPPTFEQRDSKGQIFQSFLLWCRLF</sequence>
<feature type="non-terminal residue" evidence="3">
    <location>
        <position position="1"/>
    </location>
</feature>
<dbReference type="GO" id="GO:0003824">
    <property type="term" value="F:catalytic activity"/>
    <property type="evidence" value="ECO:0007669"/>
    <property type="project" value="InterPro"/>
</dbReference>
<dbReference type="Proteomes" id="UP000499080">
    <property type="component" value="Unassembled WGS sequence"/>
</dbReference>
<feature type="region of interest" description="Disordered" evidence="1">
    <location>
        <begin position="1"/>
        <end position="27"/>
    </location>
</feature>
<gene>
    <name evidence="4" type="ORF">AVEN_13608_1</name>
    <name evidence="3" type="ORF">AVEN_189593_1</name>
</gene>
<feature type="domain" description="Endonuclease/exonuclease/phosphatase" evidence="2">
    <location>
        <begin position="232"/>
        <end position="313"/>
    </location>
</feature>
<protein>
    <recommendedName>
        <fullName evidence="2">Endonuclease/exonuclease/phosphatase domain-containing protein</fullName>
    </recommendedName>
</protein>
<name>A0A4Y1ZZ78_ARAVE</name>
<evidence type="ECO:0000313" key="4">
    <source>
        <dbReference type="EMBL" id="GBL72766.1"/>
    </source>
</evidence>
<keyword evidence="5" id="KW-1185">Reference proteome</keyword>
<comment type="caution">
    <text evidence="3">The sequence shown here is derived from an EMBL/GenBank/DDBJ whole genome shotgun (WGS) entry which is preliminary data.</text>
</comment>
<evidence type="ECO:0000313" key="5">
    <source>
        <dbReference type="Proteomes" id="UP000499080"/>
    </source>
</evidence>